<evidence type="ECO:0000313" key="1">
    <source>
        <dbReference type="EMBL" id="PQL93083.1"/>
    </source>
</evidence>
<keyword evidence="2" id="KW-1185">Reference proteome</keyword>
<dbReference type="RefSeq" id="WP_105192826.1">
    <property type="nucleotide sequence ID" value="NZ_PSZM01000036.1"/>
</dbReference>
<dbReference type="OrthoDB" id="9788268at2"/>
<proteinExistence type="predicted"/>
<keyword evidence="1" id="KW-0808">Transferase</keyword>
<comment type="caution">
    <text evidence="1">The sequence shown here is derived from an EMBL/GenBank/DDBJ whole genome shotgun (WGS) entry which is preliminary data.</text>
</comment>
<dbReference type="Pfam" id="PF19420">
    <property type="entry name" value="DDAH_eukar"/>
    <property type="match status" value="1"/>
</dbReference>
<dbReference type="EMBL" id="PSZM01000036">
    <property type="protein sequence ID" value="PQL93083.1"/>
    <property type="molecule type" value="Genomic_DNA"/>
</dbReference>
<sequence>MKNKQITNTVLMIEPIVFGFNEETATNNFFQKKDSDPKKLIQDKALEEFTNMVDKLRKHYINVIVFKDTKEPYTPDSIFPNNWISFHDDGNVLLYPLYAPNRRKERRLDIIEGLKNKGFLIKNIVDFTESENKQIYLEGTGSIVLDRTNKVAYISVSERTNEGLFLEFCEKMEFTPIIFHATQNIEKKECPIYHTNVMISITEDFVIVCLDSIKDLKERKLVSDILHSSQKEIITISEKQMMHFAANCLQLETENLNKYLVMSSTGYKSLNMGQIEKINKYSKILVIDVPTIEKYGGGSVRCMMAEIFLQKIDIGNK</sequence>
<dbReference type="Proteomes" id="UP000238042">
    <property type="component" value="Unassembled WGS sequence"/>
</dbReference>
<organism evidence="1 2">
    <name type="scientific">Apibacter adventoris</name>
    <dbReference type="NCBI Taxonomy" id="1679466"/>
    <lineage>
        <taxon>Bacteria</taxon>
        <taxon>Pseudomonadati</taxon>
        <taxon>Bacteroidota</taxon>
        <taxon>Flavobacteriia</taxon>
        <taxon>Flavobacteriales</taxon>
        <taxon>Weeksellaceae</taxon>
        <taxon>Apibacter</taxon>
    </lineage>
</organism>
<gene>
    <name evidence="1" type="ORF">C4S77_05315</name>
</gene>
<protein>
    <submittedName>
        <fullName evidence="1">Amidinotransferase</fullName>
    </submittedName>
</protein>
<dbReference type="PANTHER" id="PTHR43224">
    <property type="entry name" value="AMIDINOTRANSFERASE"/>
    <property type="match status" value="1"/>
</dbReference>
<dbReference type="PIRSF" id="PIRSF028188">
    <property type="entry name" value="Amdntrnsf_FN0238"/>
    <property type="match status" value="1"/>
</dbReference>
<evidence type="ECO:0000313" key="2">
    <source>
        <dbReference type="Proteomes" id="UP000238042"/>
    </source>
</evidence>
<dbReference type="PANTHER" id="PTHR43224:SF1">
    <property type="entry name" value="AMIDINOTRANSFERASE"/>
    <property type="match status" value="1"/>
</dbReference>
<reference evidence="1 2" key="1">
    <citation type="submission" date="2018-02" db="EMBL/GenBank/DDBJ databases">
        <title>Genome sequences of Apibacter spp., gut symbionts of Asian honey bees.</title>
        <authorList>
            <person name="Kwong W.K."/>
            <person name="Steele M.I."/>
            <person name="Moran N.A."/>
        </authorList>
    </citation>
    <scope>NUCLEOTIDE SEQUENCE [LARGE SCALE GENOMIC DNA]</scope>
    <source>
        <strain evidence="2">wkB301</strain>
    </source>
</reference>
<dbReference type="SUPFAM" id="SSF55909">
    <property type="entry name" value="Pentein"/>
    <property type="match status" value="1"/>
</dbReference>
<dbReference type="AlphaFoldDB" id="A0A2S8ADQ6"/>
<accession>A0A2S8ADQ6</accession>
<dbReference type="NCBIfam" id="NF046062">
    <property type="entry name" value="citrull_CtlX"/>
    <property type="match status" value="1"/>
</dbReference>
<dbReference type="InterPro" id="IPR014541">
    <property type="entry name" value="Amdntrnsf_FN0238"/>
</dbReference>
<name>A0A2S8ADQ6_9FLAO</name>
<dbReference type="GO" id="GO:0016740">
    <property type="term" value="F:transferase activity"/>
    <property type="evidence" value="ECO:0007669"/>
    <property type="project" value="UniProtKB-KW"/>
</dbReference>
<dbReference type="Gene3D" id="3.75.10.10">
    <property type="entry name" value="L-arginine/glycine Amidinotransferase, Chain A"/>
    <property type="match status" value="1"/>
</dbReference>